<reference evidence="2 3" key="1">
    <citation type="submission" date="2016-10" db="EMBL/GenBank/DDBJ databases">
        <authorList>
            <person name="de Groot N.N."/>
        </authorList>
    </citation>
    <scope>NUCLEOTIDE SEQUENCE [LARGE SCALE GENOMIC DNA]</scope>
    <source>
        <strain evidence="2 3">CGMCC 4.6533</strain>
    </source>
</reference>
<organism evidence="2 3">
    <name type="scientific">Nonomuraea jiangxiensis</name>
    <dbReference type="NCBI Taxonomy" id="633440"/>
    <lineage>
        <taxon>Bacteria</taxon>
        <taxon>Bacillati</taxon>
        <taxon>Actinomycetota</taxon>
        <taxon>Actinomycetes</taxon>
        <taxon>Streptosporangiales</taxon>
        <taxon>Streptosporangiaceae</taxon>
        <taxon>Nonomuraea</taxon>
    </lineage>
</organism>
<dbReference type="InterPro" id="IPR032710">
    <property type="entry name" value="NTF2-like_dom_sf"/>
</dbReference>
<dbReference type="STRING" id="633440.SAMN05421869_106412"/>
<evidence type="ECO:0000259" key="1">
    <source>
        <dbReference type="Pfam" id="PF12680"/>
    </source>
</evidence>
<gene>
    <name evidence="2" type="ORF">SAMN05421869_106412</name>
</gene>
<evidence type="ECO:0000313" key="2">
    <source>
        <dbReference type="EMBL" id="SDI67328.1"/>
    </source>
</evidence>
<dbReference type="SUPFAM" id="SSF54427">
    <property type="entry name" value="NTF2-like"/>
    <property type="match status" value="1"/>
</dbReference>
<feature type="domain" description="SnoaL-like" evidence="1">
    <location>
        <begin position="32"/>
        <end position="126"/>
    </location>
</feature>
<name>A0A1G8MH25_9ACTN</name>
<evidence type="ECO:0000313" key="3">
    <source>
        <dbReference type="Proteomes" id="UP000199202"/>
    </source>
</evidence>
<dbReference type="AlphaFoldDB" id="A0A1G8MH25"/>
<protein>
    <submittedName>
        <fullName evidence="2">Ketosteroid isomerase-related protein</fullName>
    </submittedName>
</protein>
<keyword evidence="2" id="KW-0413">Isomerase</keyword>
<proteinExistence type="predicted"/>
<keyword evidence="3" id="KW-1185">Reference proteome</keyword>
<accession>A0A1G8MH25</accession>
<dbReference type="Pfam" id="PF12680">
    <property type="entry name" value="SnoaL_2"/>
    <property type="match status" value="1"/>
</dbReference>
<dbReference type="GO" id="GO:0016853">
    <property type="term" value="F:isomerase activity"/>
    <property type="evidence" value="ECO:0007669"/>
    <property type="project" value="UniProtKB-KW"/>
</dbReference>
<dbReference type="Proteomes" id="UP000199202">
    <property type="component" value="Unassembled WGS sequence"/>
</dbReference>
<dbReference type="EMBL" id="FNDJ01000006">
    <property type="protein sequence ID" value="SDI67328.1"/>
    <property type="molecule type" value="Genomic_DNA"/>
</dbReference>
<dbReference type="Gene3D" id="3.10.450.50">
    <property type="match status" value="1"/>
</dbReference>
<dbReference type="InterPro" id="IPR037401">
    <property type="entry name" value="SnoaL-like"/>
</dbReference>
<sequence length="148" mass="17031">MGFGVGRRPGRVSVIGCKVRRMDETSRTRHAVDAYVDSTERRDWAALSELLAEDVIYEMPQTRERIRGKAAFLQFNSEYPGDWHLEVRRVVADGRQAAALLDARVGAEHQDACVWFEVSEQGLISRVTDYWPEPYEPPSGREHLVERW</sequence>